<name>A0ABU5E2Q5_9PROT</name>
<keyword evidence="2" id="KW-0808">Transferase</keyword>
<comment type="similarity">
    <text evidence="1">Belongs to the DegT/DnrJ/EryC1 family.</text>
</comment>
<evidence type="ECO:0000313" key="3">
    <source>
        <dbReference type="Proteomes" id="UP001271769"/>
    </source>
</evidence>
<organism evidence="2 3">
    <name type="scientific">Dongia rigui</name>
    <dbReference type="NCBI Taxonomy" id="940149"/>
    <lineage>
        <taxon>Bacteria</taxon>
        <taxon>Pseudomonadati</taxon>
        <taxon>Pseudomonadota</taxon>
        <taxon>Alphaproteobacteria</taxon>
        <taxon>Rhodospirillales</taxon>
        <taxon>Dongiaceae</taxon>
        <taxon>Dongia</taxon>
    </lineage>
</organism>
<keyword evidence="2" id="KW-0032">Aminotransferase</keyword>
<dbReference type="PANTHER" id="PTHR30244">
    <property type="entry name" value="TRANSAMINASE"/>
    <property type="match status" value="1"/>
</dbReference>
<dbReference type="NCBIfam" id="TIGR04181">
    <property type="entry name" value="NHT_00031"/>
    <property type="match status" value="1"/>
</dbReference>
<dbReference type="Gene3D" id="3.40.640.10">
    <property type="entry name" value="Type I PLP-dependent aspartate aminotransferase-like (Major domain)"/>
    <property type="match status" value="1"/>
</dbReference>
<keyword evidence="1" id="KW-0663">Pyridoxal phosphate</keyword>
<dbReference type="Pfam" id="PF01041">
    <property type="entry name" value="DegT_DnrJ_EryC1"/>
    <property type="match status" value="1"/>
</dbReference>
<dbReference type="InterPro" id="IPR015424">
    <property type="entry name" value="PyrdxlP-dep_Trfase"/>
</dbReference>
<dbReference type="PANTHER" id="PTHR30244:SF30">
    <property type="entry name" value="BLR5990 PROTEIN"/>
    <property type="match status" value="1"/>
</dbReference>
<dbReference type="EMBL" id="JAXCLX010000003">
    <property type="protein sequence ID" value="MDY0873657.1"/>
    <property type="molecule type" value="Genomic_DNA"/>
</dbReference>
<sequence length="399" mass="42810">MTRPATSSDGVAPSLNEAFVGALRTVLPQVTGPVQLHDPHFAGNEWAYVKECLDTGWVSYNGAFVSRFETMLTDLTGAGSCAAVSSGTVAIEMALRVAGVEAGDEVLSPTLTFVATNNAIAHLGATPHFVDSEATSLGVDAAKLGDYLGDIAEMTDRGPRNRLTGRRLAALLPMHCFGHPVDMDPLLEIAARWRIPVIEDAAEAIGSSYKGRPCGSLAPIACLSFNGNKIVTTGGGGAILARDPEVGRRLRHLTSTAKTAHPFEFIHDEVGWNYRMPNINAALGCAMLEALPQRLAAKRALQHRYGQAFADLNRVSILKEPAYAQSNFWLVAAVLEDCDLAERDALLKATHAAGFMCRAAWRLSHHLPMYQSAPRMPLEAAENLQPRLVNLPSAPQLLA</sequence>
<comment type="caution">
    <text evidence="2">The sequence shown here is derived from an EMBL/GenBank/DDBJ whole genome shotgun (WGS) entry which is preliminary data.</text>
</comment>
<dbReference type="InterPro" id="IPR000653">
    <property type="entry name" value="DegT/StrS_aminotransferase"/>
</dbReference>
<dbReference type="SUPFAM" id="SSF53383">
    <property type="entry name" value="PLP-dependent transferases"/>
    <property type="match status" value="1"/>
</dbReference>
<protein>
    <submittedName>
        <fullName evidence="2">LegC family aminotransferase</fullName>
    </submittedName>
</protein>
<reference evidence="2 3" key="1">
    <citation type="journal article" date="2013" name="Antonie Van Leeuwenhoek">
        <title>Dongia rigui sp. nov., isolated from freshwater of a large wetland in Korea.</title>
        <authorList>
            <person name="Baik K.S."/>
            <person name="Hwang Y.M."/>
            <person name="Choi J.S."/>
            <person name="Kwon J."/>
            <person name="Seong C.N."/>
        </authorList>
    </citation>
    <scope>NUCLEOTIDE SEQUENCE [LARGE SCALE GENOMIC DNA]</scope>
    <source>
        <strain evidence="2 3">04SU4-P</strain>
    </source>
</reference>
<dbReference type="InterPro" id="IPR015422">
    <property type="entry name" value="PyrdxlP-dep_Trfase_small"/>
</dbReference>
<accession>A0ABU5E2Q5</accession>
<keyword evidence="3" id="KW-1185">Reference proteome</keyword>
<proteinExistence type="inferred from homology"/>
<dbReference type="Proteomes" id="UP001271769">
    <property type="component" value="Unassembled WGS sequence"/>
</dbReference>
<dbReference type="GO" id="GO:0008483">
    <property type="term" value="F:transaminase activity"/>
    <property type="evidence" value="ECO:0007669"/>
    <property type="project" value="UniProtKB-KW"/>
</dbReference>
<dbReference type="CDD" id="cd00616">
    <property type="entry name" value="AHBA_syn"/>
    <property type="match status" value="1"/>
</dbReference>
<dbReference type="InterPro" id="IPR026385">
    <property type="entry name" value="LegC-like"/>
</dbReference>
<dbReference type="PIRSF" id="PIRSF000390">
    <property type="entry name" value="PLP_StrS"/>
    <property type="match status" value="1"/>
</dbReference>
<evidence type="ECO:0000256" key="1">
    <source>
        <dbReference type="RuleBase" id="RU004508"/>
    </source>
</evidence>
<gene>
    <name evidence="2" type="ORF">SMD31_17080</name>
</gene>
<dbReference type="Gene3D" id="3.90.1150.10">
    <property type="entry name" value="Aspartate Aminotransferase, domain 1"/>
    <property type="match status" value="1"/>
</dbReference>
<evidence type="ECO:0000313" key="2">
    <source>
        <dbReference type="EMBL" id="MDY0873657.1"/>
    </source>
</evidence>
<dbReference type="RefSeq" id="WP_320502131.1">
    <property type="nucleotide sequence ID" value="NZ_JAXCLX010000003.1"/>
</dbReference>
<dbReference type="InterPro" id="IPR015421">
    <property type="entry name" value="PyrdxlP-dep_Trfase_major"/>
</dbReference>